<protein>
    <submittedName>
        <fullName evidence="2">Uncharacterized protein</fullName>
    </submittedName>
</protein>
<dbReference type="AlphaFoldDB" id="A0A4Y2LLB1"/>
<accession>A0A4Y2LLB1</accession>
<keyword evidence="1" id="KW-0472">Membrane</keyword>
<proteinExistence type="predicted"/>
<dbReference type="EMBL" id="BGPR01005964">
    <property type="protein sequence ID" value="GBN14910.1"/>
    <property type="molecule type" value="Genomic_DNA"/>
</dbReference>
<keyword evidence="3" id="KW-1185">Reference proteome</keyword>
<reference evidence="2 3" key="1">
    <citation type="journal article" date="2019" name="Sci. Rep.">
        <title>Orb-weaving spider Araneus ventricosus genome elucidates the spidroin gene catalogue.</title>
        <authorList>
            <person name="Kono N."/>
            <person name="Nakamura H."/>
            <person name="Ohtoshi R."/>
            <person name="Moran D.A.P."/>
            <person name="Shinohara A."/>
            <person name="Yoshida Y."/>
            <person name="Fujiwara M."/>
            <person name="Mori M."/>
            <person name="Tomita M."/>
            <person name="Arakawa K."/>
        </authorList>
    </citation>
    <scope>NUCLEOTIDE SEQUENCE [LARGE SCALE GENOMIC DNA]</scope>
</reference>
<organism evidence="2 3">
    <name type="scientific">Araneus ventricosus</name>
    <name type="common">Orbweaver spider</name>
    <name type="synonym">Epeira ventricosa</name>
    <dbReference type="NCBI Taxonomy" id="182803"/>
    <lineage>
        <taxon>Eukaryota</taxon>
        <taxon>Metazoa</taxon>
        <taxon>Ecdysozoa</taxon>
        <taxon>Arthropoda</taxon>
        <taxon>Chelicerata</taxon>
        <taxon>Arachnida</taxon>
        <taxon>Araneae</taxon>
        <taxon>Araneomorphae</taxon>
        <taxon>Entelegynae</taxon>
        <taxon>Araneoidea</taxon>
        <taxon>Araneidae</taxon>
        <taxon>Araneus</taxon>
    </lineage>
</organism>
<sequence length="109" mass="12502">MKVTSRYQLSVEQDGSNSIFGFITFWCPPNYPRDRIFTVKCEFQGLYLPRFSATDSIYINSNFVASSHSCIIVVFPSYIAFAYLRILLWFGLRSLIIGSQRHVTSLASE</sequence>
<evidence type="ECO:0000313" key="3">
    <source>
        <dbReference type="Proteomes" id="UP000499080"/>
    </source>
</evidence>
<keyword evidence="1" id="KW-1133">Transmembrane helix</keyword>
<evidence type="ECO:0000313" key="2">
    <source>
        <dbReference type="EMBL" id="GBN14910.1"/>
    </source>
</evidence>
<comment type="caution">
    <text evidence="2">The sequence shown here is derived from an EMBL/GenBank/DDBJ whole genome shotgun (WGS) entry which is preliminary data.</text>
</comment>
<gene>
    <name evidence="2" type="ORF">AVEN_95127_1</name>
</gene>
<name>A0A4Y2LLB1_ARAVE</name>
<keyword evidence="1" id="KW-0812">Transmembrane</keyword>
<evidence type="ECO:0000256" key="1">
    <source>
        <dbReference type="SAM" id="Phobius"/>
    </source>
</evidence>
<dbReference type="Proteomes" id="UP000499080">
    <property type="component" value="Unassembled WGS sequence"/>
</dbReference>
<feature type="transmembrane region" description="Helical" evidence="1">
    <location>
        <begin position="71"/>
        <end position="92"/>
    </location>
</feature>